<protein>
    <submittedName>
        <fullName evidence="3">DUF4397 domain-containing protein</fullName>
    </submittedName>
</protein>
<dbReference type="RefSeq" id="WP_274323571.1">
    <property type="nucleotide sequence ID" value="NZ_CP118158.1"/>
</dbReference>
<feature type="compositionally biased region" description="Acidic residues" evidence="1">
    <location>
        <begin position="229"/>
        <end position="248"/>
    </location>
</feature>
<evidence type="ECO:0000256" key="1">
    <source>
        <dbReference type="SAM" id="MobiDB-lite"/>
    </source>
</evidence>
<feature type="compositionally biased region" description="Acidic residues" evidence="1">
    <location>
        <begin position="159"/>
        <end position="180"/>
    </location>
</feature>
<feature type="compositionally biased region" description="Low complexity" evidence="1">
    <location>
        <begin position="249"/>
        <end position="267"/>
    </location>
</feature>
<dbReference type="GeneID" id="78822849"/>
<dbReference type="Proteomes" id="UP001596432">
    <property type="component" value="Unassembled WGS sequence"/>
</dbReference>
<feature type="domain" description="DUF4397" evidence="2">
    <location>
        <begin position="301"/>
        <end position="377"/>
    </location>
</feature>
<gene>
    <name evidence="3" type="ORF">ACFQMA_22045</name>
</gene>
<accession>A0ABD5Y858</accession>
<feature type="compositionally biased region" description="Acidic residues" evidence="1">
    <location>
        <begin position="457"/>
        <end position="473"/>
    </location>
</feature>
<feature type="compositionally biased region" description="Low complexity" evidence="1">
    <location>
        <begin position="432"/>
        <end position="456"/>
    </location>
</feature>
<dbReference type="Pfam" id="PF14344">
    <property type="entry name" value="DUF4397"/>
    <property type="match status" value="2"/>
</dbReference>
<evidence type="ECO:0000313" key="3">
    <source>
        <dbReference type="EMBL" id="MFC7142506.1"/>
    </source>
</evidence>
<feature type="region of interest" description="Disordered" evidence="1">
    <location>
        <begin position="383"/>
        <end position="479"/>
    </location>
</feature>
<evidence type="ECO:0000259" key="2">
    <source>
        <dbReference type="Pfam" id="PF14344"/>
    </source>
</evidence>
<reference evidence="3 4" key="1">
    <citation type="journal article" date="2019" name="Int. J. Syst. Evol. Microbiol.">
        <title>The Global Catalogue of Microorganisms (GCM) 10K type strain sequencing project: providing services to taxonomists for standard genome sequencing and annotation.</title>
        <authorList>
            <consortium name="The Broad Institute Genomics Platform"/>
            <consortium name="The Broad Institute Genome Sequencing Center for Infectious Disease"/>
            <person name="Wu L."/>
            <person name="Ma J."/>
        </authorList>
    </citation>
    <scope>NUCLEOTIDE SEQUENCE [LARGE SCALE GENOMIC DNA]</scope>
    <source>
        <strain evidence="3 4">XZYJT29</strain>
    </source>
</reference>
<evidence type="ECO:0000313" key="4">
    <source>
        <dbReference type="Proteomes" id="UP001596432"/>
    </source>
</evidence>
<feature type="compositionally biased region" description="Polar residues" evidence="1">
    <location>
        <begin position="1"/>
        <end position="14"/>
    </location>
</feature>
<proteinExistence type="predicted"/>
<dbReference type="InterPro" id="IPR025510">
    <property type="entry name" value="DUF4397"/>
</dbReference>
<name>A0ABD5Y858_9EURY</name>
<comment type="caution">
    <text evidence="3">The sequence shown here is derived from an EMBL/GenBank/DDBJ whole genome shotgun (WGS) entry which is preliminary data.</text>
</comment>
<feature type="compositionally biased region" description="Acidic residues" evidence="1">
    <location>
        <begin position="394"/>
        <end position="411"/>
    </location>
</feature>
<feature type="region of interest" description="Disordered" evidence="1">
    <location>
        <begin position="1"/>
        <end position="27"/>
    </location>
</feature>
<feature type="domain" description="DUF4397" evidence="2">
    <location>
        <begin position="29"/>
        <end position="148"/>
    </location>
</feature>
<organism evidence="3 4">
    <name type="scientific">Halosimplex aquaticum</name>
    <dbReference type="NCBI Taxonomy" id="3026162"/>
    <lineage>
        <taxon>Archaea</taxon>
        <taxon>Methanobacteriati</taxon>
        <taxon>Methanobacteriota</taxon>
        <taxon>Stenosarchaea group</taxon>
        <taxon>Halobacteria</taxon>
        <taxon>Halobacteriales</taxon>
        <taxon>Haloarculaceae</taxon>
        <taxon>Halosimplex</taxon>
    </lineage>
</organism>
<dbReference type="EMBL" id="JBHTAS010000001">
    <property type="protein sequence ID" value="MFC7142506.1"/>
    <property type="molecule type" value="Genomic_DNA"/>
</dbReference>
<dbReference type="AlphaFoldDB" id="A0ABD5Y858"/>
<keyword evidence="4" id="KW-1185">Reference proteome</keyword>
<feature type="compositionally biased region" description="Low complexity" evidence="1">
    <location>
        <begin position="15"/>
        <end position="27"/>
    </location>
</feature>
<feature type="region of interest" description="Disordered" evidence="1">
    <location>
        <begin position="229"/>
        <end position="290"/>
    </location>
</feature>
<feature type="region of interest" description="Disordered" evidence="1">
    <location>
        <begin position="152"/>
        <end position="213"/>
    </location>
</feature>
<feature type="compositionally biased region" description="Low complexity" evidence="1">
    <location>
        <begin position="181"/>
        <end position="199"/>
    </location>
</feature>
<sequence length="479" mass="50156">MSTLAMSGAASFSAQQDDTQTSTQTQETSYVRIAHLSPDAPAVNVTLGNQTVASNVEFGNVTEYMNVTAGTYNVSITPVGQPTNAIFEGNVTIEPRVVATIAASGEFSSESMTDFEPATFEDNAWKPSDDMAAVSIVNLSPDVGSVDVVVTEGPSDGQTGEETETETDVVGEETETETETDVGVGNETGTETDVGVGNETETETETDVGMGNETETATDEGMFLAAQEETDTETETDDGLGNETETETDVGVGNETETETDVGVGNETETETETDVVGTETETETETDMVGNETETDMDEQLTLAQNVTFRNASEYMNVPAGDYTLEIRSNETGETLATVDLSVEGGNAYTAFLAGYQYPDEAPAGASFQLITVQDATKSVTLPTVEAGAETETGTETDVVGEETETETETDVGIGNETETETETDVGIGNETETATDDGLGTETETETDVGIGTETETETDDGLGVETETDTATEAGA</sequence>